<proteinExistence type="predicted"/>
<organism evidence="1 2">
    <name type="scientific">Cohnella xylanilytica</name>
    <dbReference type="NCBI Taxonomy" id="557555"/>
    <lineage>
        <taxon>Bacteria</taxon>
        <taxon>Bacillati</taxon>
        <taxon>Bacillota</taxon>
        <taxon>Bacilli</taxon>
        <taxon>Bacillales</taxon>
        <taxon>Paenibacillaceae</taxon>
        <taxon>Cohnella</taxon>
    </lineage>
</organism>
<dbReference type="Proteomes" id="UP000553776">
    <property type="component" value="Unassembled WGS sequence"/>
</dbReference>
<sequence>MSRLGKEWEVKLDLLQSIARSQAALARMLESVADVAEGSESAAAALREHARVLTNLQGALLGAVAGTSWRPPVAGKPARPWLARSVSPLWAATMTEEREVIPVEA</sequence>
<gene>
    <name evidence="1" type="ORF">H7B90_22340</name>
</gene>
<dbReference type="EMBL" id="JACJVR010000086">
    <property type="protein sequence ID" value="MBB6694146.1"/>
    <property type="molecule type" value="Genomic_DNA"/>
</dbReference>
<dbReference type="AlphaFoldDB" id="A0A841U0U2"/>
<protein>
    <submittedName>
        <fullName evidence="1">Uncharacterized protein</fullName>
    </submittedName>
</protein>
<name>A0A841U0U2_9BACL</name>
<evidence type="ECO:0000313" key="2">
    <source>
        <dbReference type="Proteomes" id="UP000553776"/>
    </source>
</evidence>
<accession>A0A841U0U2</accession>
<evidence type="ECO:0000313" key="1">
    <source>
        <dbReference type="EMBL" id="MBB6694146.1"/>
    </source>
</evidence>
<comment type="caution">
    <text evidence="1">The sequence shown here is derived from an EMBL/GenBank/DDBJ whole genome shotgun (WGS) entry which is preliminary data.</text>
</comment>
<reference evidence="1 2" key="1">
    <citation type="submission" date="2020-08" db="EMBL/GenBank/DDBJ databases">
        <title>Cohnella phylogeny.</title>
        <authorList>
            <person name="Dunlap C."/>
        </authorList>
    </citation>
    <scope>NUCLEOTIDE SEQUENCE [LARGE SCALE GENOMIC DNA]</scope>
    <source>
        <strain evidence="1 2">DSM 25239</strain>
    </source>
</reference>
<dbReference type="RefSeq" id="WP_185138119.1">
    <property type="nucleotide sequence ID" value="NZ_BORM01000003.1"/>
</dbReference>
<keyword evidence="2" id="KW-1185">Reference proteome</keyword>